<keyword evidence="4" id="KW-0028">Amino-acid biosynthesis</keyword>
<evidence type="ECO:0000256" key="1">
    <source>
        <dbReference type="ARBA" id="ARBA00022576"/>
    </source>
</evidence>
<dbReference type="InterPro" id="IPR049704">
    <property type="entry name" value="Aminotrans_3_PPA_site"/>
</dbReference>
<dbReference type="Proteomes" id="UP001155079">
    <property type="component" value="Unassembled WGS sequence"/>
</dbReference>
<dbReference type="InterPro" id="IPR004636">
    <property type="entry name" value="AcOrn/SuccOrn_fam"/>
</dbReference>
<protein>
    <recommendedName>
        <fullName evidence="4">Acetylornithine aminotransferase</fullName>
        <shortName evidence="4">ACOAT</shortName>
        <ecNumber evidence="4">2.6.1.11</ecNumber>
    </recommendedName>
</protein>
<evidence type="ECO:0000313" key="6">
    <source>
        <dbReference type="Proteomes" id="UP001155079"/>
    </source>
</evidence>
<keyword evidence="2 4" id="KW-0808">Transferase</keyword>
<organism evidence="5 6">
    <name type="scientific">Ciceribacter sichuanensis</name>
    <dbReference type="NCBI Taxonomy" id="2949647"/>
    <lineage>
        <taxon>Bacteria</taxon>
        <taxon>Pseudomonadati</taxon>
        <taxon>Pseudomonadota</taxon>
        <taxon>Alphaproteobacteria</taxon>
        <taxon>Hyphomicrobiales</taxon>
        <taxon>Rhizobiaceae</taxon>
        <taxon>Ciceribacter</taxon>
    </lineage>
</organism>
<gene>
    <name evidence="4" type="primary">argD</name>
    <name evidence="5" type="ORF">NBH20_08385</name>
</gene>
<dbReference type="InterPro" id="IPR015422">
    <property type="entry name" value="PyrdxlP-dep_Trfase_small"/>
</dbReference>
<dbReference type="PROSITE" id="PS00600">
    <property type="entry name" value="AA_TRANSFER_CLASS_3"/>
    <property type="match status" value="1"/>
</dbReference>
<accession>A0ABT0V9D0</accession>
<evidence type="ECO:0000256" key="4">
    <source>
        <dbReference type="HAMAP-Rule" id="MF_01107"/>
    </source>
</evidence>
<dbReference type="RefSeq" id="WP_250944685.1">
    <property type="nucleotide sequence ID" value="NZ_JAMQAY010000003.1"/>
</dbReference>
<feature type="modified residue" description="N6-(pyridoxal phosphate)lysine" evidence="4">
    <location>
        <position position="245"/>
    </location>
</feature>
<comment type="miscellaneous">
    <text evidence="4">May also have succinyldiaminopimelate aminotransferase activity, thus carrying out the corresponding step in lysine biosynthesis.</text>
</comment>
<comment type="catalytic activity">
    <reaction evidence="4">
        <text>N(2)-acetyl-L-ornithine + 2-oxoglutarate = N-acetyl-L-glutamate 5-semialdehyde + L-glutamate</text>
        <dbReference type="Rhea" id="RHEA:18049"/>
        <dbReference type="ChEBI" id="CHEBI:16810"/>
        <dbReference type="ChEBI" id="CHEBI:29123"/>
        <dbReference type="ChEBI" id="CHEBI:29985"/>
        <dbReference type="ChEBI" id="CHEBI:57805"/>
        <dbReference type="EC" id="2.6.1.11"/>
    </reaction>
</comment>
<comment type="pathway">
    <text evidence="4">Amino-acid biosynthesis; L-arginine biosynthesis; N(2)-acetyl-L-ornithine from L-glutamate: step 4/4.</text>
</comment>
<dbReference type="Pfam" id="PF00202">
    <property type="entry name" value="Aminotran_3"/>
    <property type="match status" value="1"/>
</dbReference>
<comment type="cofactor">
    <cofactor evidence="4">
        <name>pyridoxal 5'-phosphate</name>
        <dbReference type="ChEBI" id="CHEBI:597326"/>
    </cofactor>
    <text evidence="4">Binds 1 pyridoxal phosphate per subunit.</text>
</comment>
<feature type="binding site" evidence="4">
    <location>
        <position position="274"/>
    </location>
    <ligand>
        <name>pyridoxal 5'-phosphate</name>
        <dbReference type="ChEBI" id="CHEBI:597326"/>
    </ligand>
</feature>
<comment type="similarity">
    <text evidence="4">Belongs to the class-III pyridoxal-phosphate-dependent aminotransferase family. ArgD subfamily.</text>
</comment>
<dbReference type="EMBL" id="JAMQAY010000003">
    <property type="protein sequence ID" value="MCM2401170.1"/>
    <property type="molecule type" value="Genomic_DNA"/>
</dbReference>
<evidence type="ECO:0000313" key="5">
    <source>
        <dbReference type="EMBL" id="MCM2401170.1"/>
    </source>
</evidence>
<comment type="subcellular location">
    <subcellularLocation>
        <location evidence="4">Cytoplasm</location>
    </subcellularLocation>
</comment>
<comment type="caution">
    <text evidence="5">The sequence shown here is derived from an EMBL/GenBank/DDBJ whole genome shotgun (WGS) entry which is preliminary data.</text>
</comment>
<dbReference type="InterPro" id="IPR015424">
    <property type="entry name" value="PyrdxlP-dep_Trfase"/>
</dbReference>
<evidence type="ECO:0000256" key="3">
    <source>
        <dbReference type="ARBA" id="ARBA00022898"/>
    </source>
</evidence>
<feature type="binding site" evidence="4">
    <location>
        <position position="273"/>
    </location>
    <ligand>
        <name>N(2)-acetyl-L-ornithine</name>
        <dbReference type="ChEBI" id="CHEBI:57805"/>
    </ligand>
</feature>
<dbReference type="EC" id="2.6.1.11" evidence="4"/>
<keyword evidence="4" id="KW-0055">Arginine biosynthesis</keyword>
<feature type="binding site" evidence="4">
    <location>
        <position position="134"/>
    </location>
    <ligand>
        <name>N(2)-acetyl-L-ornithine</name>
        <dbReference type="ChEBI" id="CHEBI:57805"/>
    </ligand>
</feature>
<dbReference type="PANTHER" id="PTHR11986:SF113">
    <property type="entry name" value="SUCCINYLORNITHINE TRANSAMINASE"/>
    <property type="match status" value="1"/>
</dbReference>
<proteinExistence type="inferred from homology"/>
<dbReference type="GO" id="GO:0008483">
    <property type="term" value="F:transaminase activity"/>
    <property type="evidence" value="ECO:0007669"/>
    <property type="project" value="UniProtKB-KW"/>
</dbReference>
<dbReference type="PANTHER" id="PTHR11986">
    <property type="entry name" value="AMINOTRANSFERASE CLASS III"/>
    <property type="match status" value="1"/>
</dbReference>
<dbReference type="InterPro" id="IPR005814">
    <property type="entry name" value="Aminotrans_3"/>
</dbReference>
<feature type="binding site" evidence="4">
    <location>
        <position position="131"/>
    </location>
    <ligand>
        <name>pyridoxal 5'-phosphate</name>
        <dbReference type="ChEBI" id="CHEBI:597326"/>
    </ligand>
</feature>
<evidence type="ECO:0000256" key="2">
    <source>
        <dbReference type="ARBA" id="ARBA00022679"/>
    </source>
</evidence>
<sequence length="403" mass="43237">MAEASPLYQTYMRAPLRFERGEGVWLITENGERYLDFAAGVAVNSLGHAHPHLVGALREQADKVWHLSNLYEIPGQEKLGKRLTEATFADRVFFTNSGAEALECAIKTARRYQFSKGHGERFHIITFEGAFHGRTLATIAAGGQAKYLEGFGPKAPGFDQVPFGDLDAVKAAITDETAAILIEPVQGEGGIRPTPSGFLKELRKLCDDNGLLLIFDEVQCGVGRTGKLFAYEWSGITPDIMAVAKGIGGGFPLGACLATEEAASGMKAGTHGSTYGGNPLAMAVGNAVLDVILADGFLEHVRDVALVFRQGLAELKDRFPDVIEEIRGEGLMLGIKAKVPSGELLQAMRDEHILGVPAGDNVIRLLPPLVTTAEEAREGLNRVGLAAEKVQATLDTSARNESR</sequence>
<name>A0ABT0V9D0_9HYPH</name>
<dbReference type="InterPro" id="IPR050103">
    <property type="entry name" value="Class-III_PLP-dep_AT"/>
</dbReference>
<keyword evidence="3 4" id="KW-0663">Pyridoxal phosphate</keyword>
<dbReference type="NCBIfam" id="TIGR00707">
    <property type="entry name" value="argD"/>
    <property type="match status" value="1"/>
</dbReference>
<keyword evidence="4" id="KW-0963">Cytoplasm</keyword>
<dbReference type="Gene3D" id="3.90.1150.10">
    <property type="entry name" value="Aspartate Aminotransferase, domain 1"/>
    <property type="match status" value="1"/>
</dbReference>
<dbReference type="CDD" id="cd00610">
    <property type="entry name" value="OAT_like"/>
    <property type="match status" value="1"/>
</dbReference>
<keyword evidence="6" id="KW-1185">Reference proteome</keyword>
<reference evidence="5 6" key="1">
    <citation type="submission" date="2022-06" db="EMBL/GenBank/DDBJ databases">
        <authorList>
            <person name="Sun Q."/>
        </authorList>
    </citation>
    <scope>NUCLEOTIDE SEQUENCE [LARGE SCALE GENOMIC DNA]</scope>
    <source>
        <strain evidence="5 6">S153</strain>
    </source>
</reference>
<feature type="binding site" evidence="4">
    <location>
        <begin position="98"/>
        <end position="99"/>
    </location>
    <ligand>
        <name>pyridoxal 5'-phosphate</name>
        <dbReference type="ChEBI" id="CHEBI:597326"/>
    </ligand>
</feature>
<dbReference type="HAMAP" id="MF_01107">
    <property type="entry name" value="ArgD_aminotrans_3"/>
    <property type="match status" value="1"/>
</dbReference>
<dbReference type="SUPFAM" id="SSF53383">
    <property type="entry name" value="PLP-dependent transferases"/>
    <property type="match status" value="1"/>
</dbReference>
<comment type="subunit">
    <text evidence="4">Homodimer.</text>
</comment>
<dbReference type="InterPro" id="IPR015421">
    <property type="entry name" value="PyrdxlP-dep_Trfase_major"/>
</dbReference>
<dbReference type="NCBIfam" id="NF002325">
    <property type="entry name" value="PRK01278.1"/>
    <property type="match status" value="1"/>
</dbReference>
<keyword evidence="1 4" id="KW-0032">Aminotransferase</keyword>
<feature type="binding site" evidence="4">
    <location>
        <begin position="216"/>
        <end position="219"/>
    </location>
    <ligand>
        <name>pyridoxal 5'-phosphate</name>
        <dbReference type="ChEBI" id="CHEBI:597326"/>
    </ligand>
</feature>
<dbReference type="Gene3D" id="3.40.640.10">
    <property type="entry name" value="Type I PLP-dependent aspartate aminotransferase-like (Major domain)"/>
    <property type="match status" value="1"/>
</dbReference>
<dbReference type="PIRSF" id="PIRSF000521">
    <property type="entry name" value="Transaminase_4ab_Lys_Orn"/>
    <property type="match status" value="1"/>
</dbReference>